<protein>
    <recommendedName>
        <fullName evidence="3">DUF7707 domain-containing protein</fullName>
    </recommendedName>
</protein>
<dbReference type="PANTHER" id="PTHR38118">
    <property type="entry name" value="ANCHORED CELL WALL PROTEIN 11-RELATED"/>
    <property type="match status" value="1"/>
</dbReference>
<evidence type="ECO:0000256" key="1">
    <source>
        <dbReference type="SAM" id="Phobius"/>
    </source>
</evidence>
<feature type="signal peptide" evidence="2">
    <location>
        <begin position="1"/>
        <end position="19"/>
    </location>
</feature>
<reference evidence="5" key="2">
    <citation type="submission" date="2020-04" db="EMBL/GenBank/DDBJ databases">
        <authorList>
            <consortium name="NCBI Genome Project"/>
        </authorList>
    </citation>
    <scope>NUCLEOTIDE SEQUENCE</scope>
    <source>
        <strain evidence="5">CBS 342.82</strain>
    </source>
</reference>
<feature type="transmembrane region" description="Helical" evidence="1">
    <location>
        <begin position="178"/>
        <end position="203"/>
    </location>
</feature>
<evidence type="ECO:0000313" key="4">
    <source>
        <dbReference type="Proteomes" id="UP000504637"/>
    </source>
</evidence>
<keyword evidence="2" id="KW-0732">Signal</keyword>
<organism evidence="5">
    <name type="scientific">Dissoconium aciculare CBS 342.82</name>
    <dbReference type="NCBI Taxonomy" id="1314786"/>
    <lineage>
        <taxon>Eukaryota</taxon>
        <taxon>Fungi</taxon>
        <taxon>Dikarya</taxon>
        <taxon>Ascomycota</taxon>
        <taxon>Pezizomycotina</taxon>
        <taxon>Dothideomycetes</taxon>
        <taxon>Dothideomycetidae</taxon>
        <taxon>Mycosphaerellales</taxon>
        <taxon>Dissoconiaceae</taxon>
        <taxon>Dissoconium</taxon>
    </lineage>
</organism>
<dbReference type="AlphaFoldDB" id="A0A6J3LQA9"/>
<keyword evidence="1" id="KW-0812">Transmembrane</keyword>
<keyword evidence="1" id="KW-1133">Transmembrane helix</keyword>
<gene>
    <name evidence="5" type="ORF">K489DRAFT_420370</name>
</gene>
<accession>A0A6J3LQA9</accession>
<name>A0A6J3LQA9_9PEZI</name>
<keyword evidence="1" id="KW-0472">Membrane</keyword>
<dbReference type="RefSeq" id="XP_033455122.1">
    <property type="nucleotide sequence ID" value="XM_033608218.1"/>
</dbReference>
<dbReference type="Pfam" id="PF24808">
    <property type="entry name" value="DUF7707"/>
    <property type="match status" value="1"/>
</dbReference>
<dbReference type="OrthoDB" id="2439692at2759"/>
<feature type="domain" description="DUF7707" evidence="3">
    <location>
        <begin position="22"/>
        <end position="127"/>
    </location>
</feature>
<dbReference type="InterPro" id="IPR056124">
    <property type="entry name" value="DUF7707"/>
</dbReference>
<dbReference type="GeneID" id="54366018"/>
<sequence length="204" mass="21111">MKSFTQLAAIAVCIATAAAQYAINPNSVNNDTRRAWCTSQITQCPLICLQTPGNSATTRSNTCDWPSLTYSCVCSNGVSPNISEYSQTIPFYICQEWGNQCVSNCGSGNSACQSDCRQNHPCGAQNPTRQNTSTLTGVANVAAATTDAAGQTVYDGILGATAAAQTGTNRNAGASLRVLALGTGQTFGSLAIVGFVFGAFAVLL</sequence>
<dbReference type="Proteomes" id="UP000504637">
    <property type="component" value="Unplaced"/>
</dbReference>
<evidence type="ECO:0000313" key="5">
    <source>
        <dbReference type="RefSeq" id="XP_033455122.1"/>
    </source>
</evidence>
<evidence type="ECO:0000259" key="3">
    <source>
        <dbReference type="Pfam" id="PF24808"/>
    </source>
</evidence>
<reference evidence="5" key="3">
    <citation type="submission" date="2025-08" db="UniProtKB">
        <authorList>
            <consortium name="RefSeq"/>
        </authorList>
    </citation>
    <scope>IDENTIFICATION</scope>
    <source>
        <strain evidence="5">CBS 342.82</strain>
    </source>
</reference>
<evidence type="ECO:0000256" key="2">
    <source>
        <dbReference type="SAM" id="SignalP"/>
    </source>
</evidence>
<keyword evidence="4" id="KW-1185">Reference proteome</keyword>
<feature type="chain" id="PRO_5026662247" description="DUF7707 domain-containing protein" evidence="2">
    <location>
        <begin position="20"/>
        <end position="204"/>
    </location>
</feature>
<reference evidence="5" key="1">
    <citation type="submission" date="2020-01" db="EMBL/GenBank/DDBJ databases">
        <authorList>
            <consortium name="DOE Joint Genome Institute"/>
            <person name="Haridas S."/>
            <person name="Albert R."/>
            <person name="Binder M."/>
            <person name="Bloem J."/>
            <person name="Labutti K."/>
            <person name="Salamov A."/>
            <person name="Andreopoulos B."/>
            <person name="Baker S.E."/>
            <person name="Barry K."/>
            <person name="Bills G."/>
            <person name="Bluhm B.H."/>
            <person name="Cannon C."/>
            <person name="Castanera R."/>
            <person name="Culley D.E."/>
            <person name="Daum C."/>
            <person name="Ezra D."/>
            <person name="Gonzalez J.B."/>
            <person name="Henrissat B."/>
            <person name="Kuo A."/>
            <person name="Liang C."/>
            <person name="Lipzen A."/>
            <person name="Lutzoni F."/>
            <person name="Magnuson J."/>
            <person name="Mondo S."/>
            <person name="Nolan M."/>
            <person name="Ohm R."/>
            <person name="Pangilinan J."/>
            <person name="Park H.-J."/>
            <person name="Ramirez L."/>
            <person name="Alfaro M."/>
            <person name="Sun H."/>
            <person name="Tritt A."/>
            <person name="Yoshinaga Y."/>
            <person name="Zwiers L.-H."/>
            <person name="Turgeon B.G."/>
            <person name="Goodwin S.B."/>
            <person name="Spatafora J.W."/>
            <person name="Crous P.W."/>
            <person name="Grigoriev I.V."/>
        </authorList>
    </citation>
    <scope>NUCLEOTIDE SEQUENCE</scope>
    <source>
        <strain evidence="5">CBS 342.82</strain>
    </source>
</reference>
<dbReference type="PANTHER" id="PTHR38118:SF2">
    <property type="entry name" value="CDP-ALCOHOL PHOSPHATIDYLTRANSFERASE PROTEIN"/>
    <property type="match status" value="1"/>
</dbReference>
<proteinExistence type="predicted"/>